<comment type="caution">
    <text evidence="2">The sequence shown here is derived from an EMBL/GenBank/DDBJ whole genome shotgun (WGS) entry which is preliminary data.</text>
</comment>
<proteinExistence type="predicted"/>
<organism evidence="2 3">
    <name type="scientific">Candidatus Frankia alpina</name>
    <dbReference type="NCBI Taxonomy" id="2699483"/>
    <lineage>
        <taxon>Bacteria</taxon>
        <taxon>Bacillati</taxon>
        <taxon>Actinomycetota</taxon>
        <taxon>Actinomycetes</taxon>
        <taxon>Frankiales</taxon>
        <taxon>Frankiaceae</taxon>
        <taxon>Frankia</taxon>
    </lineage>
</organism>
<gene>
    <name evidence="2" type="ORF">E7Y31_14720</name>
</gene>
<sequence length="544" mass="59697">ADVVNQALEQVQARVAAVSAAMRALTATGAEHGLPTESDALDTVEEAVETFRRLADDWLDRHQEVVNARAAATVAAEVAATSQENAHTLAASSTERDGEAQRVHAKLAGVEAAIGPGYRQVLDEIADLRSRLAELAKQRATMAQALRGLDGRAGELNTKRVVDGERRDTAIAARDAHATRFRRLGTSTLTADARLDLPDGVRPTLEAARTAATGLGSIPYTARNIKDAETRLTDAVHQCRQTLADRAELVLDPDEDVQILTATVDGVRIGAAHLHDSVRDERDRAHAEITDGERDLFDRTLTGNTRRHIADRIRQANALVADMNARLERVRTASRIAVQILWRVDPTLPAATRLARDLLLRDPTQLGEPDRETLHAFLRGRLDEARDNDDTTGWEELLLRVFDYTAWHQFIVRIDRGTEQGWQPLTKKLHGALSGGEKAIALHLPLFAALAAHYQSAPRAPRLILLDEVFVGVDSTNRGQVFELLTSLDLDLMITSDHEWCMYRELDGIAIHTLITGDGTDDAVTTARFTWDGIRLTDAAGQPL</sequence>
<reference evidence="2 3" key="1">
    <citation type="submission" date="2019-04" db="EMBL/GenBank/DDBJ databases">
        <title>Draft genome sequences for three unisolated Alnus-infective Frankia Sp+ strains, AgTrS, AiOr and AvVan, the first sequenced Frankia strains able to sporulate in-planta.</title>
        <authorList>
            <person name="Bethencourt L."/>
            <person name="Vautrin F."/>
            <person name="Taib N."/>
            <person name="Dubost A."/>
            <person name="Castro-Garcia L."/>
            <person name="Imbaud O."/>
            <person name="Abrouk D."/>
            <person name="Fournier P."/>
            <person name="Briolay J."/>
            <person name="Nguyen A."/>
            <person name="Normand P."/>
            <person name="Fernandez M.P."/>
            <person name="Brochier-Armanet C."/>
            <person name="Herrera-Belaroussi A."/>
        </authorList>
    </citation>
    <scope>NUCLEOTIDE SEQUENCE [LARGE SCALE GENOMIC DNA]</scope>
    <source>
        <strain evidence="2 3">AvVan</strain>
    </source>
</reference>
<dbReference type="Gene3D" id="3.40.50.300">
    <property type="entry name" value="P-loop containing nucleotide triphosphate hydrolases"/>
    <property type="match status" value="1"/>
</dbReference>
<dbReference type="EMBL" id="SSXH01000372">
    <property type="protein sequence ID" value="THJ72574.1"/>
    <property type="molecule type" value="Genomic_DNA"/>
</dbReference>
<dbReference type="AlphaFoldDB" id="A0A4S5EKD9"/>
<dbReference type="Proteomes" id="UP000305282">
    <property type="component" value="Unassembled WGS sequence"/>
</dbReference>
<feature type="non-terminal residue" evidence="2">
    <location>
        <position position="1"/>
    </location>
</feature>
<evidence type="ECO:0000313" key="2">
    <source>
        <dbReference type="EMBL" id="THJ72574.1"/>
    </source>
</evidence>
<dbReference type="Pfam" id="PF13558">
    <property type="entry name" value="SbcC_Walker_B"/>
    <property type="match status" value="1"/>
</dbReference>
<protein>
    <submittedName>
        <fullName evidence="2">TIGR02680 family protein</fullName>
    </submittedName>
</protein>
<evidence type="ECO:0000256" key="1">
    <source>
        <dbReference type="SAM" id="Coils"/>
    </source>
</evidence>
<dbReference type="CDD" id="cd00267">
    <property type="entry name" value="ABC_ATPase"/>
    <property type="match status" value="1"/>
</dbReference>
<keyword evidence="3" id="KW-1185">Reference proteome</keyword>
<accession>A0A4S5EKD9</accession>
<name>A0A4S5EKD9_9ACTN</name>
<dbReference type="RefSeq" id="WP_268903851.1">
    <property type="nucleotide sequence ID" value="NZ_SSXH01000372.1"/>
</dbReference>
<dbReference type="InterPro" id="IPR027417">
    <property type="entry name" value="P-loop_NTPase"/>
</dbReference>
<keyword evidence="1" id="KW-0175">Coiled coil</keyword>
<dbReference type="SUPFAM" id="SSF52540">
    <property type="entry name" value="P-loop containing nucleoside triphosphate hydrolases"/>
    <property type="match status" value="1"/>
</dbReference>
<feature type="coiled-coil region" evidence="1">
    <location>
        <begin position="118"/>
        <end position="145"/>
    </location>
</feature>
<evidence type="ECO:0000313" key="3">
    <source>
        <dbReference type="Proteomes" id="UP000305282"/>
    </source>
</evidence>